<dbReference type="InterPro" id="IPR036615">
    <property type="entry name" value="Mur_ligase_C_dom_sf"/>
</dbReference>
<dbReference type="GO" id="GO:0009252">
    <property type="term" value="P:peptidoglycan biosynthetic process"/>
    <property type="evidence" value="ECO:0007669"/>
    <property type="project" value="UniProtKB-UniRule"/>
</dbReference>
<dbReference type="InterPro" id="IPR013221">
    <property type="entry name" value="Mur_ligase_cen"/>
</dbReference>
<reference evidence="15 16" key="1">
    <citation type="submission" date="2015-11" db="EMBL/GenBank/DDBJ databases">
        <title>Genomic analysis of 38 Legionella species identifies large and diverse effector repertoires.</title>
        <authorList>
            <person name="Burstein D."/>
            <person name="Amaro F."/>
            <person name="Zusman T."/>
            <person name="Lifshitz Z."/>
            <person name="Cohen O."/>
            <person name="Gilbert J.A."/>
            <person name="Pupko T."/>
            <person name="Shuman H.A."/>
            <person name="Segal G."/>
        </authorList>
    </citation>
    <scope>NUCLEOTIDE SEQUENCE [LARGE SCALE GENOMIC DNA]</scope>
    <source>
        <strain evidence="15 16">ATCC 49506</strain>
    </source>
</reference>
<keyword evidence="4 10" id="KW-0547">Nucleotide-binding</keyword>
<dbReference type="NCBIfam" id="TIGR01143">
    <property type="entry name" value="murF"/>
    <property type="match status" value="1"/>
</dbReference>
<gene>
    <name evidence="10 15" type="primary">murF</name>
    <name evidence="15" type="ORF">Lnau_2830</name>
</gene>
<evidence type="ECO:0000313" key="15">
    <source>
        <dbReference type="EMBL" id="KTD33182.1"/>
    </source>
</evidence>
<feature type="domain" description="Mur ligase C-terminal" evidence="13">
    <location>
        <begin position="312"/>
        <end position="431"/>
    </location>
</feature>
<keyword evidence="2 10" id="KW-0436">Ligase</keyword>
<feature type="binding site" evidence="10">
    <location>
        <begin position="106"/>
        <end position="112"/>
    </location>
    <ligand>
        <name>ATP</name>
        <dbReference type="ChEBI" id="CHEBI:30616"/>
    </ligand>
</feature>
<dbReference type="SUPFAM" id="SSF53623">
    <property type="entry name" value="MurD-like peptide ligases, catalytic domain"/>
    <property type="match status" value="1"/>
</dbReference>
<evidence type="ECO:0000256" key="4">
    <source>
        <dbReference type="ARBA" id="ARBA00022741"/>
    </source>
</evidence>
<comment type="similarity">
    <text evidence="10">Belongs to the MurCDEF family. MurF subfamily.</text>
</comment>
<evidence type="ECO:0000256" key="5">
    <source>
        <dbReference type="ARBA" id="ARBA00022840"/>
    </source>
</evidence>
<evidence type="ECO:0000256" key="1">
    <source>
        <dbReference type="ARBA" id="ARBA00022490"/>
    </source>
</evidence>
<evidence type="ECO:0000256" key="9">
    <source>
        <dbReference type="ARBA" id="ARBA00023316"/>
    </source>
</evidence>
<dbReference type="InterPro" id="IPR005863">
    <property type="entry name" value="UDP-N-AcMur_synth"/>
</dbReference>
<dbReference type="PATRIC" id="fig|45070.6.peg.2984"/>
<dbReference type="AlphaFoldDB" id="A0A0W0WLI8"/>
<comment type="catalytic activity">
    <reaction evidence="10 11">
        <text>D-alanyl-D-alanine + UDP-N-acetyl-alpha-D-muramoyl-L-alanyl-gamma-D-glutamyl-meso-2,6-diaminopimelate + ATP = UDP-N-acetyl-alpha-D-muramoyl-L-alanyl-gamma-D-glutamyl-meso-2,6-diaminopimeloyl-D-alanyl-D-alanine + ADP + phosphate + H(+)</text>
        <dbReference type="Rhea" id="RHEA:28374"/>
        <dbReference type="ChEBI" id="CHEBI:15378"/>
        <dbReference type="ChEBI" id="CHEBI:30616"/>
        <dbReference type="ChEBI" id="CHEBI:43474"/>
        <dbReference type="ChEBI" id="CHEBI:57822"/>
        <dbReference type="ChEBI" id="CHEBI:61386"/>
        <dbReference type="ChEBI" id="CHEBI:83905"/>
        <dbReference type="ChEBI" id="CHEBI:456216"/>
        <dbReference type="EC" id="6.3.2.10"/>
    </reaction>
</comment>
<evidence type="ECO:0000259" key="14">
    <source>
        <dbReference type="Pfam" id="PF08245"/>
    </source>
</evidence>
<dbReference type="Gene3D" id="3.40.1390.10">
    <property type="entry name" value="MurE/MurF, N-terminal domain"/>
    <property type="match status" value="1"/>
</dbReference>
<dbReference type="Pfam" id="PF01225">
    <property type="entry name" value="Mur_ligase"/>
    <property type="match status" value="1"/>
</dbReference>
<dbReference type="EMBL" id="LNYO01000024">
    <property type="protein sequence ID" value="KTD33182.1"/>
    <property type="molecule type" value="Genomic_DNA"/>
</dbReference>
<proteinExistence type="inferred from homology"/>
<name>A0A0W0WLI8_9GAMM</name>
<dbReference type="Proteomes" id="UP000054725">
    <property type="component" value="Unassembled WGS sequence"/>
</dbReference>
<protein>
    <recommendedName>
        <fullName evidence="10 11">UDP-N-acetylmuramoyl-tripeptide--D-alanyl-D-alanine ligase</fullName>
        <ecNumber evidence="10 11">6.3.2.10</ecNumber>
    </recommendedName>
    <alternativeName>
        <fullName evidence="10">D-alanyl-D-alanine-adding enzyme</fullName>
    </alternativeName>
</protein>
<dbReference type="Gene3D" id="3.90.190.20">
    <property type="entry name" value="Mur ligase, C-terminal domain"/>
    <property type="match status" value="1"/>
</dbReference>
<keyword evidence="5 10" id="KW-0067">ATP-binding</keyword>
<keyword evidence="8 10" id="KW-0131">Cell cycle</keyword>
<dbReference type="GO" id="GO:0005524">
    <property type="term" value="F:ATP binding"/>
    <property type="evidence" value="ECO:0007669"/>
    <property type="project" value="UniProtKB-UniRule"/>
</dbReference>
<evidence type="ECO:0000256" key="3">
    <source>
        <dbReference type="ARBA" id="ARBA00022618"/>
    </source>
</evidence>
<evidence type="ECO:0000256" key="10">
    <source>
        <dbReference type="HAMAP-Rule" id="MF_02019"/>
    </source>
</evidence>
<evidence type="ECO:0000259" key="12">
    <source>
        <dbReference type="Pfam" id="PF01225"/>
    </source>
</evidence>
<dbReference type="EC" id="6.3.2.10" evidence="10 11"/>
<keyword evidence="6 10" id="KW-0133">Cell shape</keyword>
<dbReference type="SUPFAM" id="SSF53244">
    <property type="entry name" value="MurD-like peptide ligases, peptide-binding domain"/>
    <property type="match status" value="1"/>
</dbReference>
<keyword evidence="1 10" id="KW-0963">Cytoplasm</keyword>
<dbReference type="PANTHER" id="PTHR43024">
    <property type="entry name" value="UDP-N-ACETYLMURAMOYL-TRIPEPTIDE--D-ALANYL-D-ALANINE LIGASE"/>
    <property type="match status" value="1"/>
</dbReference>
<dbReference type="GO" id="GO:0008360">
    <property type="term" value="P:regulation of cell shape"/>
    <property type="evidence" value="ECO:0007669"/>
    <property type="project" value="UniProtKB-KW"/>
</dbReference>
<dbReference type="UniPathway" id="UPA00219"/>
<dbReference type="HAMAP" id="MF_02019">
    <property type="entry name" value="MurF"/>
    <property type="match status" value="1"/>
</dbReference>
<dbReference type="PANTHER" id="PTHR43024:SF1">
    <property type="entry name" value="UDP-N-ACETYLMURAMOYL-TRIPEPTIDE--D-ALANYL-D-ALANINE LIGASE"/>
    <property type="match status" value="1"/>
</dbReference>
<evidence type="ECO:0000256" key="11">
    <source>
        <dbReference type="RuleBase" id="RU004136"/>
    </source>
</evidence>
<accession>A0A0W0WLI8</accession>
<dbReference type="SUPFAM" id="SSF63418">
    <property type="entry name" value="MurE/MurF N-terminal domain"/>
    <property type="match status" value="1"/>
</dbReference>
<feature type="domain" description="Mur ligase N-terminal catalytic" evidence="12">
    <location>
        <begin position="22"/>
        <end position="94"/>
    </location>
</feature>
<evidence type="ECO:0000256" key="7">
    <source>
        <dbReference type="ARBA" id="ARBA00022984"/>
    </source>
</evidence>
<organism evidence="15 16">
    <name type="scientific">Legionella nautarum</name>
    <dbReference type="NCBI Taxonomy" id="45070"/>
    <lineage>
        <taxon>Bacteria</taxon>
        <taxon>Pseudomonadati</taxon>
        <taxon>Pseudomonadota</taxon>
        <taxon>Gammaproteobacteria</taxon>
        <taxon>Legionellales</taxon>
        <taxon>Legionellaceae</taxon>
        <taxon>Legionella</taxon>
    </lineage>
</organism>
<dbReference type="InterPro" id="IPR000713">
    <property type="entry name" value="Mur_ligase_N"/>
</dbReference>
<keyword evidence="16" id="KW-1185">Reference proteome</keyword>
<dbReference type="InterPro" id="IPR036565">
    <property type="entry name" value="Mur-like_cat_sf"/>
</dbReference>
<dbReference type="InterPro" id="IPR004101">
    <property type="entry name" value="Mur_ligase_C"/>
</dbReference>
<dbReference type="RefSeq" id="WP_058505794.1">
    <property type="nucleotide sequence ID" value="NZ_CAAAIF010000003.1"/>
</dbReference>
<evidence type="ECO:0000256" key="2">
    <source>
        <dbReference type="ARBA" id="ARBA00022598"/>
    </source>
</evidence>
<evidence type="ECO:0000256" key="6">
    <source>
        <dbReference type="ARBA" id="ARBA00022960"/>
    </source>
</evidence>
<dbReference type="GO" id="GO:0051301">
    <property type="term" value="P:cell division"/>
    <property type="evidence" value="ECO:0007669"/>
    <property type="project" value="UniProtKB-KW"/>
</dbReference>
<keyword evidence="3 10" id="KW-0132">Cell division</keyword>
<dbReference type="Pfam" id="PF08245">
    <property type="entry name" value="Mur_ligase_M"/>
    <property type="match status" value="1"/>
</dbReference>
<dbReference type="GO" id="GO:0008766">
    <property type="term" value="F:UDP-N-acetylmuramoylalanyl-D-glutamyl-2,6-diaminopimelate-D-alanyl-D-alanine ligase activity"/>
    <property type="evidence" value="ECO:0007669"/>
    <property type="project" value="RHEA"/>
</dbReference>
<dbReference type="Gene3D" id="3.40.1190.10">
    <property type="entry name" value="Mur-like, catalytic domain"/>
    <property type="match status" value="1"/>
</dbReference>
<dbReference type="Pfam" id="PF02875">
    <property type="entry name" value="Mur_ligase_C"/>
    <property type="match status" value="1"/>
</dbReference>
<dbReference type="GO" id="GO:0005737">
    <property type="term" value="C:cytoplasm"/>
    <property type="evidence" value="ECO:0007669"/>
    <property type="project" value="UniProtKB-SubCell"/>
</dbReference>
<comment type="subcellular location">
    <subcellularLocation>
        <location evidence="10 11">Cytoplasm</location>
    </subcellularLocation>
</comment>
<dbReference type="InterPro" id="IPR051046">
    <property type="entry name" value="MurCDEF_CellWall_CoF430Synth"/>
</dbReference>
<comment type="function">
    <text evidence="10 11">Involved in cell wall formation. Catalyzes the final step in the synthesis of UDP-N-acetylmuramoyl-pentapeptide, the precursor of murein.</text>
</comment>
<dbReference type="GO" id="GO:0047480">
    <property type="term" value="F:UDP-N-acetylmuramoyl-tripeptide-D-alanyl-D-alanine ligase activity"/>
    <property type="evidence" value="ECO:0007669"/>
    <property type="project" value="UniProtKB-UniRule"/>
</dbReference>
<keyword evidence="9 10" id="KW-0961">Cell wall biogenesis/degradation</keyword>
<dbReference type="OrthoDB" id="9801978at2"/>
<dbReference type="STRING" id="45070.Lnau_2830"/>
<evidence type="ECO:0000313" key="16">
    <source>
        <dbReference type="Proteomes" id="UP000054725"/>
    </source>
</evidence>
<comment type="pathway">
    <text evidence="10 11">Cell wall biogenesis; peptidoglycan biosynthesis.</text>
</comment>
<sequence length="444" mass="47913">MNLNLNNIAELFNSSFSSNPLINGVCIDSRKVKSGDLFVALQGENFDGHDFIKDAVAKGAAAVICSRKNTEVTIPQIEVTDTLQALAKLAAHYRLTIHCPVIALTGSNGKTTVKEMISSILPKPAHATPGNLNNHIGAPLSVLQLLPEHRYAVFELGANHIGEIAHTVAVVQPQVALINNIAPAHIEGFGSIDGVARAKGEIYQGLSADGTAVINDDDDYAHFWDELLRDKKQLRFSLTKPVDVYARNLSFNEGGYASFALVLPIGEAEVSLQVPGEHSVRNALAAASCCYAVGISLTDIVQGLNQFQGVAGRMAFRAGKNNSLIIDDTYNANLRSVLIAIDVLAKRQGQRILVLGNLGELGAWTREHHEEIGRVAQQRGIDRLMTCGTHSEYSALAFGSAAKHYKNQEELARDLLPELNKNTTVLVKGSRSAAMEKIVQQLIS</sequence>
<keyword evidence="7 10" id="KW-0573">Peptidoglycan synthesis</keyword>
<comment type="caution">
    <text evidence="15">The sequence shown here is derived from an EMBL/GenBank/DDBJ whole genome shotgun (WGS) entry which is preliminary data.</text>
</comment>
<evidence type="ECO:0000259" key="13">
    <source>
        <dbReference type="Pfam" id="PF02875"/>
    </source>
</evidence>
<feature type="domain" description="Mur ligase central" evidence="14">
    <location>
        <begin position="105"/>
        <end position="289"/>
    </location>
</feature>
<dbReference type="InterPro" id="IPR035911">
    <property type="entry name" value="MurE/MurF_N"/>
</dbReference>
<dbReference type="GO" id="GO:0071555">
    <property type="term" value="P:cell wall organization"/>
    <property type="evidence" value="ECO:0007669"/>
    <property type="project" value="UniProtKB-KW"/>
</dbReference>
<evidence type="ECO:0000256" key="8">
    <source>
        <dbReference type="ARBA" id="ARBA00023306"/>
    </source>
</evidence>